<evidence type="ECO:0000259" key="2">
    <source>
        <dbReference type="Pfam" id="PF18962"/>
    </source>
</evidence>
<dbReference type="Pfam" id="PF03382">
    <property type="entry name" value="DUF285"/>
    <property type="match status" value="1"/>
</dbReference>
<evidence type="ECO:0000313" key="4">
    <source>
        <dbReference type="Proteomes" id="UP000198561"/>
    </source>
</evidence>
<dbReference type="Proteomes" id="UP000198561">
    <property type="component" value="Unassembled WGS sequence"/>
</dbReference>
<sequence length="497" mass="54765">MCKKQLITIFLFLFFISYAQTEFITLWKPNANGTIDNSISFGGTGTSYTISWEEVGFPQHSGIMNSVTSNSNSPITISFGTPSNTNPVQATYKLKVSNGSGLFYGFRANTGIVSPSGNQELIEVSQWGNIIWLQQFDRGFASCTKLDVTAADTPNLTQISSISEMFLNCPSLVGNSSFSNWNTSTITNMRGMFNSATLFNQNIGSWNTAKVTDFSGMFSNASNFNQNISAWNTISGTDFSSMFSDAAAFNQPLNSWNTKNATTFRYTFYNAAAFNQPLNNWNTGKVTDFEHMFEKAVSFNQPIGNWDVSKVSYYDGFNMFDGASNFNQDISTWNIRLQNFSWNSIYFGFKNAGLSCTNYSNFLVALINNPTWTNSTITSGTIDATGLVYSTPQAIMARAQLINKGFNIIGDSYNSGCYLSTAEVSAKPKMPAYPNPTTGVITVESAENENAYLYDLSGKIIKNITLNKGKNNIDLTGCPSGNYLLKGNNIFTKIIKK</sequence>
<dbReference type="EMBL" id="FNWQ01000002">
    <property type="protein sequence ID" value="SEH33050.1"/>
    <property type="molecule type" value="Genomic_DNA"/>
</dbReference>
<gene>
    <name evidence="3" type="ORF">SAMN05421593_2100</name>
</gene>
<accession>A0A1H6HG45</accession>
<dbReference type="STRING" id="680127.SAMN05421593_2100"/>
<dbReference type="Pfam" id="PF18962">
    <property type="entry name" value="Por_Secre_tail"/>
    <property type="match status" value="1"/>
</dbReference>
<dbReference type="InterPro" id="IPR005046">
    <property type="entry name" value="DUF285"/>
</dbReference>
<name>A0A1H6HG45_CHRCI</name>
<keyword evidence="1" id="KW-0732">Signal</keyword>
<dbReference type="NCBIfam" id="TIGR04183">
    <property type="entry name" value="Por_Secre_tail"/>
    <property type="match status" value="1"/>
</dbReference>
<dbReference type="RefSeq" id="WP_089692197.1">
    <property type="nucleotide sequence ID" value="NZ_FNWQ01000002.1"/>
</dbReference>
<organism evidence="3 4">
    <name type="scientific">Chryseobacterium culicis</name>
    <dbReference type="NCBI Taxonomy" id="680127"/>
    <lineage>
        <taxon>Bacteria</taxon>
        <taxon>Pseudomonadati</taxon>
        <taxon>Bacteroidota</taxon>
        <taxon>Flavobacteriia</taxon>
        <taxon>Flavobacteriales</taxon>
        <taxon>Weeksellaceae</taxon>
        <taxon>Chryseobacterium group</taxon>
        <taxon>Chryseobacterium</taxon>
    </lineage>
</organism>
<reference evidence="3 4" key="1">
    <citation type="submission" date="2016-10" db="EMBL/GenBank/DDBJ databases">
        <authorList>
            <person name="de Groot N.N."/>
        </authorList>
    </citation>
    <scope>NUCLEOTIDE SEQUENCE [LARGE SCALE GENOMIC DNA]</scope>
    <source>
        <strain evidence="3 4">DSM 23031</strain>
    </source>
</reference>
<feature type="domain" description="Secretion system C-terminal sorting" evidence="2">
    <location>
        <begin position="433"/>
        <end position="497"/>
    </location>
</feature>
<dbReference type="InterPro" id="IPR011889">
    <property type="entry name" value="Liste_lipo_26"/>
</dbReference>
<dbReference type="InterPro" id="IPR026444">
    <property type="entry name" value="Secre_tail"/>
</dbReference>
<evidence type="ECO:0000313" key="3">
    <source>
        <dbReference type="EMBL" id="SEH33050.1"/>
    </source>
</evidence>
<evidence type="ECO:0000256" key="1">
    <source>
        <dbReference type="ARBA" id="ARBA00022729"/>
    </source>
</evidence>
<protein>
    <submittedName>
        <fullName evidence="3">Por secretion system C-terminal sorting domain-containing protein</fullName>
    </submittedName>
</protein>
<proteinExistence type="predicted"/>
<dbReference type="AlphaFoldDB" id="A0A1H6HG45"/>
<dbReference type="OrthoDB" id="9813840at2"/>
<dbReference type="NCBIfam" id="TIGR02167">
    <property type="entry name" value="Liste_lipo_26"/>
    <property type="match status" value="2"/>
</dbReference>